<name>A0A5K7YSQ0_9BACT</name>
<organism evidence="2 3">
    <name type="scientific">Desulfosarcina alkanivorans</name>
    <dbReference type="NCBI Taxonomy" id="571177"/>
    <lineage>
        <taxon>Bacteria</taxon>
        <taxon>Pseudomonadati</taxon>
        <taxon>Thermodesulfobacteriota</taxon>
        <taxon>Desulfobacteria</taxon>
        <taxon>Desulfobacterales</taxon>
        <taxon>Desulfosarcinaceae</taxon>
        <taxon>Desulfosarcina</taxon>
    </lineage>
</organism>
<evidence type="ECO:0000259" key="1">
    <source>
        <dbReference type="Pfam" id="PF01551"/>
    </source>
</evidence>
<dbReference type="SUPFAM" id="SSF51261">
    <property type="entry name" value="Duplicated hybrid motif"/>
    <property type="match status" value="1"/>
</dbReference>
<dbReference type="PANTHER" id="PTHR21666:SF270">
    <property type="entry name" value="MUREIN HYDROLASE ACTIVATOR ENVC"/>
    <property type="match status" value="1"/>
</dbReference>
<dbReference type="PANTHER" id="PTHR21666">
    <property type="entry name" value="PEPTIDASE-RELATED"/>
    <property type="match status" value="1"/>
</dbReference>
<proteinExistence type="predicted"/>
<evidence type="ECO:0000313" key="3">
    <source>
        <dbReference type="Proteomes" id="UP000427906"/>
    </source>
</evidence>
<dbReference type="AlphaFoldDB" id="A0A5K7YSQ0"/>
<dbReference type="Pfam" id="PF01551">
    <property type="entry name" value="Peptidase_M23"/>
    <property type="match status" value="1"/>
</dbReference>
<dbReference type="GO" id="GO:0004222">
    <property type="term" value="F:metalloendopeptidase activity"/>
    <property type="evidence" value="ECO:0007669"/>
    <property type="project" value="TreeGrafter"/>
</dbReference>
<dbReference type="Proteomes" id="UP000427906">
    <property type="component" value="Chromosome"/>
</dbReference>
<dbReference type="EMBL" id="AP021874">
    <property type="protein sequence ID" value="BBO71173.1"/>
    <property type="molecule type" value="Genomic_DNA"/>
</dbReference>
<dbReference type="Gene3D" id="2.70.70.10">
    <property type="entry name" value="Glucose Permease (Domain IIA)"/>
    <property type="match status" value="1"/>
</dbReference>
<dbReference type="InterPro" id="IPR050570">
    <property type="entry name" value="Cell_wall_metabolism_enzyme"/>
</dbReference>
<gene>
    <name evidence="2" type="ORF">DSCA_51030</name>
</gene>
<reference evidence="2 3" key="1">
    <citation type="submission" date="2019-11" db="EMBL/GenBank/DDBJ databases">
        <title>Comparative genomics of hydrocarbon-degrading Desulfosarcina strains.</title>
        <authorList>
            <person name="Watanabe M."/>
            <person name="Kojima H."/>
            <person name="Fukui M."/>
        </authorList>
    </citation>
    <scope>NUCLEOTIDE SEQUENCE [LARGE SCALE GENOMIC DNA]</scope>
    <source>
        <strain evidence="2 3">PL12</strain>
    </source>
</reference>
<protein>
    <recommendedName>
        <fullName evidence="1">M23ase beta-sheet core domain-containing protein</fullName>
    </recommendedName>
</protein>
<dbReference type="RefSeq" id="WP_155319048.1">
    <property type="nucleotide sequence ID" value="NZ_AP021874.1"/>
</dbReference>
<dbReference type="KEGG" id="dalk:DSCA_51030"/>
<accession>A0A5K7YSQ0</accession>
<sequence>MRLEKNRFTEMLIEANGIDAGDFLCWLFHPGMLFASPDKWWGDFGRRDFPHEGIDFCLYRNASGHRCRLDQQTRIPVIGHGVVRAVFADYLGKAVVVEHRNALNGHGTVVAIYAHTRPRNDMQPGVTVKDGDILGTIADTSRSRAGIHPHLHLTLGQPSPDLAYERFTWNTMRDPGLVALLDPLGTIAWPWQVGA</sequence>
<dbReference type="InterPro" id="IPR016047">
    <property type="entry name" value="M23ase_b-sheet_dom"/>
</dbReference>
<evidence type="ECO:0000313" key="2">
    <source>
        <dbReference type="EMBL" id="BBO71173.1"/>
    </source>
</evidence>
<feature type="domain" description="M23ase beta-sheet core" evidence="1">
    <location>
        <begin position="63"/>
        <end position="155"/>
    </location>
</feature>
<dbReference type="InterPro" id="IPR011055">
    <property type="entry name" value="Dup_hybrid_motif"/>
</dbReference>
<keyword evidence="3" id="KW-1185">Reference proteome</keyword>
<dbReference type="OrthoDB" id="266427at2"/>